<dbReference type="PANTHER" id="PTHR34295:SF1">
    <property type="entry name" value="BIOTIN TRANSPORTER BIOY"/>
    <property type="match status" value="1"/>
</dbReference>
<dbReference type="PIRSF" id="PIRSF016661">
    <property type="entry name" value="BioY"/>
    <property type="match status" value="1"/>
</dbReference>
<dbReference type="Gene3D" id="1.10.1760.20">
    <property type="match status" value="1"/>
</dbReference>
<comment type="subcellular location">
    <subcellularLocation>
        <location evidence="2">Cell membrane</location>
        <topology evidence="2">Multi-pass membrane protein</topology>
    </subcellularLocation>
</comment>
<evidence type="ECO:0000313" key="4">
    <source>
        <dbReference type="EMBL" id="MCG5030971.1"/>
    </source>
</evidence>
<comment type="caution">
    <text evidence="4">The sequence shown here is derived from an EMBL/GenBank/DDBJ whole genome shotgun (WGS) entry which is preliminary data.</text>
</comment>
<dbReference type="InterPro" id="IPR003784">
    <property type="entry name" value="BioY"/>
</dbReference>
<feature type="transmembrane region" description="Helical" evidence="3">
    <location>
        <begin position="157"/>
        <end position="182"/>
    </location>
</feature>
<feature type="transmembrane region" description="Helical" evidence="3">
    <location>
        <begin position="98"/>
        <end position="117"/>
    </location>
</feature>
<gene>
    <name evidence="4" type="ORF">MAF45_05860</name>
</gene>
<dbReference type="Proteomes" id="UP001297600">
    <property type="component" value="Unassembled WGS sequence"/>
</dbReference>
<accession>A0ABS9MQS1</accession>
<dbReference type="PANTHER" id="PTHR34295">
    <property type="entry name" value="BIOTIN TRANSPORTER BIOY"/>
    <property type="match status" value="1"/>
</dbReference>
<reference evidence="4 5" key="1">
    <citation type="submission" date="2022-02" db="EMBL/GenBank/DDBJ databases">
        <title>Mesosutterella porci, a novel member of the family Sutterellaceae from pig feces.</title>
        <authorList>
            <person name="Wylensek D."/>
            <person name="Clavel T."/>
        </authorList>
    </citation>
    <scope>NUCLEOTIDE SEQUENCE [LARGE SCALE GENOMIC DNA]</scope>
    <source>
        <strain evidence="5">oilRF-744-wt-GAM-9</strain>
    </source>
</reference>
<name>A0ABS9MQS1_9BURK</name>
<dbReference type="EMBL" id="JAKNCT010000006">
    <property type="protein sequence ID" value="MCG5030971.1"/>
    <property type="molecule type" value="Genomic_DNA"/>
</dbReference>
<dbReference type="RefSeq" id="WP_237978624.1">
    <property type="nucleotide sequence ID" value="NZ_JAKNCT010000006.1"/>
</dbReference>
<keyword evidence="3" id="KW-0812">Transmembrane</keyword>
<keyword evidence="2" id="KW-1003">Cell membrane</keyword>
<evidence type="ECO:0000256" key="2">
    <source>
        <dbReference type="PIRNR" id="PIRNR016661"/>
    </source>
</evidence>
<sequence length="190" mass="19849">MDHSKLASTRWLESQNALTKGVAVLFGSLLLTAGSYITVPMVPVPMTMQTFAVMVIGALFGWRLGGLTVVCWLLQGALGLPVFAPGAAGGIARFFGPTGGYLLSFPLAAMLTGWLVSRGWDGSRFIKGFAAMLAGNLFVLAFGGLWLAALVGLEKGMALGVTPFIVGAVTKSVLGAAVLLAVSARRFDRR</sequence>
<comment type="similarity">
    <text evidence="1 2">Belongs to the BioY family.</text>
</comment>
<dbReference type="Pfam" id="PF02632">
    <property type="entry name" value="BioY"/>
    <property type="match status" value="1"/>
</dbReference>
<feature type="transmembrane region" description="Helical" evidence="3">
    <location>
        <begin position="51"/>
        <end position="78"/>
    </location>
</feature>
<protein>
    <recommendedName>
        <fullName evidence="2">Biotin transporter</fullName>
    </recommendedName>
</protein>
<keyword evidence="2" id="KW-0813">Transport</keyword>
<keyword evidence="2 3" id="KW-0472">Membrane</keyword>
<evidence type="ECO:0000313" key="5">
    <source>
        <dbReference type="Proteomes" id="UP001297600"/>
    </source>
</evidence>
<evidence type="ECO:0000256" key="3">
    <source>
        <dbReference type="SAM" id="Phobius"/>
    </source>
</evidence>
<keyword evidence="3" id="KW-1133">Transmembrane helix</keyword>
<feature type="transmembrane region" description="Helical" evidence="3">
    <location>
        <begin position="129"/>
        <end position="151"/>
    </location>
</feature>
<evidence type="ECO:0000256" key="1">
    <source>
        <dbReference type="ARBA" id="ARBA00010692"/>
    </source>
</evidence>
<feature type="transmembrane region" description="Helical" evidence="3">
    <location>
        <begin position="20"/>
        <end position="39"/>
    </location>
</feature>
<proteinExistence type="inferred from homology"/>
<keyword evidence="5" id="KW-1185">Reference proteome</keyword>
<organism evidence="4 5">
    <name type="scientific">Mesosutterella porci</name>
    <dbReference type="NCBI Taxonomy" id="2915351"/>
    <lineage>
        <taxon>Bacteria</taxon>
        <taxon>Pseudomonadati</taxon>
        <taxon>Pseudomonadota</taxon>
        <taxon>Betaproteobacteria</taxon>
        <taxon>Burkholderiales</taxon>
        <taxon>Sutterellaceae</taxon>
        <taxon>Mesosutterella</taxon>
    </lineage>
</organism>